<evidence type="ECO:0000313" key="2">
    <source>
        <dbReference type="Proteomes" id="UP000287166"/>
    </source>
</evidence>
<name>A0A401GMD2_9APHY</name>
<dbReference type="InterPro" id="IPR011009">
    <property type="entry name" value="Kinase-like_dom_sf"/>
</dbReference>
<proteinExistence type="predicted"/>
<dbReference type="GeneID" id="38780304"/>
<sequence>MPAALTEEDVIALCAQSGPKTNRCVYPVVNPAYFIKYGGSHTMGEALTQKYVYRRTTDVPRAPRMPKVYRAFERGPRTYIVMEFINAPTVDEYLAEYPSEAEYVYPSIASALSWLLDLPLPQYAGLGPVGGGLAVHKFFGADDDLAPLEFADALKRTPGRGDKASVDFESEERCFYHSDIREPNFLYNPETGELSLIDFQHVGILTTSFVSYALHGSNDTFVRDMAARITFPKLVQLPAMGCAASILMQFGGSNLGLNEQGLPMSRRQDVQDPENVDVS</sequence>
<reference evidence="1 2" key="1">
    <citation type="journal article" date="2018" name="Sci. Rep.">
        <title>Genome sequence of the cauliflower mushroom Sparassis crispa (Hanabiratake) and its association with beneficial usage.</title>
        <authorList>
            <person name="Kiyama R."/>
            <person name="Furutani Y."/>
            <person name="Kawaguchi K."/>
            <person name="Nakanishi T."/>
        </authorList>
    </citation>
    <scope>NUCLEOTIDE SEQUENCE [LARGE SCALE GENOMIC DNA]</scope>
</reference>
<dbReference type="RefSeq" id="XP_027614300.1">
    <property type="nucleotide sequence ID" value="XM_027758499.1"/>
</dbReference>
<dbReference type="STRING" id="139825.A0A401GMD2"/>
<dbReference type="EMBL" id="BFAD01000005">
    <property type="protein sequence ID" value="GBE83387.1"/>
    <property type="molecule type" value="Genomic_DNA"/>
</dbReference>
<gene>
    <name evidence="1" type="ORF">SCP_0504350</name>
</gene>
<protein>
    <recommendedName>
        <fullName evidence="3">Aminoglycoside phosphotransferase domain-containing protein</fullName>
    </recommendedName>
</protein>
<comment type="caution">
    <text evidence="1">The sequence shown here is derived from an EMBL/GenBank/DDBJ whole genome shotgun (WGS) entry which is preliminary data.</text>
</comment>
<dbReference type="AlphaFoldDB" id="A0A401GMD2"/>
<evidence type="ECO:0000313" key="1">
    <source>
        <dbReference type="EMBL" id="GBE83387.1"/>
    </source>
</evidence>
<keyword evidence="2" id="KW-1185">Reference proteome</keyword>
<dbReference type="SUPFAM" id="SSF56112">
    <property type="entry name" value="Protein kinase-like (PK-like)"/>
    <property type="match status" value="1"/>
</dbReference>
<dbReference type="OrthoDB" id="2623379at2759"/>
<dbReference type="InParanoid" id="A0A401GMD2"/>
<accession>A0A401GMD2</accession>
<organism evidence="1 2">
    <name type="scientific">Sparassis crispa</name>
    <dbReference type="NCBI Taxonomy" id="139825"/>
    <lineage>
        <taxon>Eukaryota</taxon>
        <taxon>Fungi</taxon>
        <taxon>Dikarya</taxon>
        <taxon>Basidiomycota</taxon>
        <taxon>Agaricomycotina</taxon>
        <taxon>Agaricomycetes</taxon>
        <taxon>Polyporales</taxon>
        <taxon>Sparassidaceae</taxon>
        <taxon>Sparassis</taxon>
    </lineage>
</organism>
<evidence type="ECO:0008006" key="3">
    <source>
        <dbReference type="Google" id="ProtNLM"/>
    </source>
</evidence>
<dbReference type="Proteomes" id="UP000287166">
    <property type="component" value="Unassembled WGS sequence"/>
</dbReference>